<dbReference type="PANTHER" id="PTHR34408">
    <property type="entry name" value="FAMILY PROTEIN, PUTATIVE-RELATED"/>
    <property type="match status" value="1"/>
</dbReference>
<organism evidence="5 6">
    <name type="scientific">Diplocloster modestus</name>
    <dbReference type="NCBI Taxonomy" id="2850322"/>
    <lineage>
        <taxon>Bacteria</taxon>
        <taxon>Bacillati</taxon>
        <taxon>Bacillota</taxon>
        <taxon>Clostridia</taxon>
        <taxon>Lachnospirales</taxon>
        <taxon>Lachnospiraceae</taxon>
        <taxon>Diplocloster</taxon>
    </lineage>
</organism>
<reference evidence="5 6" key="1">
    <citation type="submission" date="2021-06" db="EMBL/GenBank/DDBJ databases">
        <title>Description of novel taxa of the family Lachnospiraceae.</title>
        <authorList>
            <person name="Chaplin A.V."/>
            <person name="Sokolova S.R."/>
            <person name="Pikina A.P."/>
            <person name="Korzhanova M."/>
            <person name="Belova V."/>
            <person name="Korostin D."/>
            <person name="Efimov B.A."/>
        </authorList>
    </citation>
    <scope>NUCLEOTIDE SEQUENCE [LARGE SCALE GENOMIC DNA]</scope>
    <source>
        <strain evidence="5 6">ASD4241</strain>
    </source>
</reference>
<accession>A0ABS6KDW3</accession>
<keyword evidence="2" id="KW-0472">Membrane</keyword>
<comment type="caution">
    <text evidence="5">The sequence shown here is derived from an EMBL/GenBank/DDBJ whole genome shotgun (WGS) entry which is preliminary data.</text>
</comment>
<dbReference type="CDD" id="cd14256">
    <property type="entry name" value="Dockerin_I"/>
    <property type="match status" value="1"/>
</dbReference>
<evidence type="ECO:0000256" key="2">
    <source>
        <dbReference type="SAM" id="Phobius"/>
    </source>
</evidence>
<dbReference type="PROSITE" id="PS51781">
    <property type="entry name" value="SH3B"/>
    <property type="match status" value="1"/>
</dbReference>
<feature type="region of interest" description="Disordered" evidence="1">
    <location>
        <begin position="515"/>
        <end position="537"/>
    </location>
</feature>
<keyword evidence="2" id="KW-0812">Transmembrane</keyword>
<dbReference type="InterPro" id="IPR003646">
    <property type="entry name" value="SH3-like_bac-type"/>
</dbReference>
<name>A0ABS6KDW3_9FIRM</name>
<dbReference type="Pfam" id="PF08239">
    <property type="entry name" value="SH3_3"/>
    <property type="match status" value="1"/>
</dbReference>
<dbReference type="InterPro" id="IPR036439">
    <property type="entry name" value="Dockerin_dom_sf"/>
</dbReference>
<dbReference type="EMBL" id="JAHQCX010000022">
    <property type="protein sequence ID" value="MBU9728703.1"/>
    <property type="molecule type" value="Genomic_DNA"/>
</dbReference>
<dbReference type="SUPFAM" id="SSF63446">
    <property type="entry name" value="Type I dockerin domain"/>
    <property type="match status" value="1"/>
</dbReference>
<keyword evidence="2" id="KW-1133">Transmembrane helix</keyword>
<dbReference type="PROSITE" id="PS00018">
    <property type="entry name" value="EF_HAND_1"/>
    <property type="match status" value="2"/>
</dbReference>
<feature type="transmembrane region" description="Helical" evidence="2">
    <location>
        <begin position="12"/>
        <end position="32"/>
    </location>
</feature>
<feature type="domain" description="Dockerin" evidence="3">
    <location>
        <begin position="531"/>
        <end position="597"/>
    </location>
</feature>
<dbReference type="InterPro" id="IPR018247">
    <property type="entry name" value="EF_Hand_1_Ca_BS"/>
</dbReference>
<dbReference type="Gene3D" id="2.30.30.40">
    <property type="entry name" value="SH3 Domains"/>
    <property type="match status" value="1"/>
</dbReference>
<dbReference type="Proteomes" id="UP001314681">
    <property type="component" value="Unassembled WGS sequence"/>
</dbReference>
<feature type="domain" description="SH3b" evidence="4">
    <location>
        <begin position="36"/>
        <end position="103"/>
    </location>
</feature>
<proteinExistence type="predicted"/>
<dbReference type="PROSITE" id="PS51766">
    <property type="entry name" value="DOCKERIN"/>
    <property type="match status" value="1"/>
</dbReference>
<dbReference type="Gene3D" id="1.10.1330.10">
    <property type="entry name" value="Dockerin domain"/>
    <property type="match status" value="1"/>
</dbReference>
<dbReference type="Pfam" id="PF00404">
    <property type="entry name" value="Dockerin_1"/>
    <property type="match status" value="1"/>
</dbReference>
<dbReference type="InterPro" id="IPR052354">
    <property type="entry name" value="Cell_Wall_Dynamics_Protein"/>
</dbReference>
<evidence type="ECO:0000259" key="4">
    <source>
        <dbReference type="PROSITE" id="PS51781"/>
    </source>
</evidence>
<protein>
    <submittedName>
        <fullName evidence="5">SH3 domain-containing protein</fullName>
    </submittedName>
</protein>
<evidence type="ECO:0000313" key="5">
    <source>
        <dbReference type="EMBL" id="MBU9728703.1"/>
    </source>
</evidence>
<evidence type="ECO:0000259" key="3">
    <source>
        <dbReference type="PROSITE" id="PS51766"/>
    </source>
</evidence>
<keyword evidence="6" id="KW-1185">Reference proteome</keyword>
<dbReference type="Pfam" id="PF12733">
    <property type="entry name" value="Cadherin-like"/>
    <property type="match status" value="1"/>
</dbReference>
<dbReference type="InterPro" id="IPR025883">
    <property type="entry name" value="Cadherin-like_domain"/>
</dbReference>
<dbReference type="InterPro" id="IPR002105">
    <property type="entry name" value="Dockerin_1_rpt"/>
</dbReference>
<sequence length="597" mass="64235">MRTGWKTRIKGLVLSLAVCIIVGGAFYFSNFYTSAATTGVVSMQSSNTLNVRSGPGTNYEKIGSLNNGQSVNILQDMGNGWYKIEYGSGEGYVIASSISLTSVDDGYKQQLLDAGFPESYCNALASLHSQYPNWQFVPQQTGMDWNSVVAAQCAIGKNNVENSSISSWKSIEPGAYDLSGGQWVGQDGARWVAASDGIIRYYMDPRNFLDSKYIFLFLLQSFNEGAQNTDGVNRIISGTFMANGFSENNQNYSYADVLMEAGRQSGVSPYALASAILTEQGNGTSQLISGSYPGYEGLYNYLNIGAYDDGTRDAVQRGLWYARGFDNGDTSYNRPWNSRYKSIIGGAQFYGSQYVARGQDTTYLKKFNVQGSSPHTHQYMTSIYGAANESGKLSSAYDQLKDMALVFKIPVYSNMPNTVCAKPAGDGNPVNLLSNIEVSGYGLSPSFNIYTTQYSLVVDDPVAAVNISASVYDASARILSGTGSVALKEGMNTVQIVVQAQNGTTRTYTLNIAKSGGGTDENPGGENPPAGNVTKGDVNQDGSIDVLDLVRVQKAIIGLTTLNSDQFAAADVNGDGTVDIIDLIRIQKHILGIQLLS</sequence>
<gene>
    <name evidence="5" type="ORF">KTH90_22180</name>
</gene>
<evidence type="ECO:0000256" key="1">
    <source>
        <dbReference type="SAM" id="MobiDB-lite"/>
    </source>
</evidence>
<dbReference type="RefSeq" id="WP_238727500.1">
    <property type="nucleotide sequence ID" value="NZ_JAHQCX010000022.1"/>
</dbReference>
<evidence type="ECO:0000313" key="6">
    <source>
        <dbReference type="Proteomes" id="UP001314681"/>
    </source>
</evidence>
<dbReference type="InterPro" id="IPR016134">
    <property type="entry name" value="Dockerin_dom"/>
</dbReference>
<dbReference type="SMART" id="SM00287">
    <property type="entry name" value="SH3b"/>
    <property type="match status" value="1"/>
</dbReference>